<dbReference type="EC" id="2.7.13.3" evidence="2"/>
<dbReference type="KEGG" id="vsh:BSZ05_24880"/>
<dbReference type="InterPro" id="IPR005467">
    <property type="entry name" value="His_kinase_dom"/>
</dbReference>
<evidence type="ECO:0000256" key="8">
    <source>
        <dbReference type="PROSITE-ProRule" id="PRU00169"/>
    </source>
</evidence>
<dbReference type="Pfam" id="PF13426">
    <property type="entry name" value="PAS_9"/>
    <property type="match status" value="1"/>
</dbReference>
<dbReference type="PANTHER" id="PTHR43047">
    <property type="entry name" value="TWO-COMPONENT HISTIDINE PROTEIN KINASE"/>
    <property type="match status" value="1"/>
</dbReference>
<evidence type="ECO:0000256" key="5">
    <source>
        <dbReference type="ARBA" id="ARBA00022777"/>
    </source>
</evidence>
<sequence length="836" mass="93445">MKASKAADYSGRALLIVFMVITFSITTIAVLLVVDREAEKTIAKLQSNSAQTEIQAAKNFMDQFFIATDMHISHLVEEPAIVGAVSGGTQRNNHQHQAHTNTNHSHDSHGHQSGTDVFKHLHQFHLSNVEVKFCLFNSEGIVVFNTLPQEGPIEQRLQLLELIKSNSTRETVYLLREQNNQKIIKFYKPIYVNDNLQGVVVGAFPYFNDSFFSKLNSNNSRWFSLTQPGSNWLETPPGNNWKIESIQLAKSNISLVFGINNNASNAQREELLSRLAIALIIALLISSIIVYLFGRRLIINPFQKLEQSRTQLAQQAELLMNKEREATRLANVVKHTRDAVLITDKQGRIEWVNQAFESMTGFHKDEIIGIKPGTLLQGKGSNEKAIEKLRKAVKEQQPTRVEILNFSRTKQAYWVDIEISPVFDANGELDKFIAVERDITATKKLQRKLENAVVAADSANIAKTQFLATMSHEIRTPMNGVLGMVQVMLSEAKDKQQKENLSLILESGNHLISILNDILDLTKVEQNKIELESCPFNIEQIIAPLRSTYQAVCQEKGIELNIECHIDANMTFLGDRNRVRQVLYNLLNNAIKFTERGGVTVAITNNPTTPSLLRFSVQDSGIGIETSALERIFEPFVQADASTTREYGGTGLGLAIVKQLVEKMGGTIDATSEQGQGTRFEFEIKLPVTDGEHIKLVGNKQHYPSAVRPHHILIVEDNRVNAIVACKLLGLEGHTTNTVTNGALALEALNEQHYDLVLMDNHMPVMDGVEACTRIREQFGSGLLIFGWTADVFADSKQAFIDAGADCVLHKPLKKDELCDAIMQFSGTQKHSRYKD</sequence>
<dbReference type="CDD" id="cd16922">
    <property type="entry name" value="HATPase_EvgS-ArcB-TorS-like"/>
    <property type="match status" value="1"/>
</dbReference>
<dbReference type="GO" id="GO:0016787">
    <property type="term" value="F:hydrolase activity"/>
    <property type="evidence" value="ECO:0007669"/>
    <property type="project" value="UniProtKB-KW"/>
</dbReference>
<dbReference type="PROSITE" id="PS50113">
    <property type="entry name" value="PAC"/>
    <property type="match status" value="1"/>
</dbReference>
<evidence type="ECO:0000256" key="6">
    <source>
        <dbReference type="ARBA" id="ARBA00022801"/>
    </source>
</evidence>
<keyword evidence="4" id="KW-0808">Transferase</keyword>
<dbReference type="InterPro" id="IPR003594">
    <property type="entry name" value="HATPase_dom"/>
</dbReference>
<evidence type="ECO:0000256" key="10">
    <source>
        <dbReference type="SAM" id="Phobius"/>
    </source>
</evidence>
<dbReference type="InterPro" id="IPR001610">
    <property type="entry name" value="PAC"/>
</dbReference>
<accession>A0AAN1KQX2</accession>
<dbReference type="CDD" id="cd17546">
    <property type="entry name" value="REC_hyHK_CKI1_RcsC-like"/>
    <property type="match status" value="1"/>
</dbReference>
<dbReference type="SUPFAM" id="SSF52172">
    <property type="entry name" value="CheY-like"/>
    <property type="match status" value="1"/>
</dbReference>
<feature type="domain" description="Histidine kinase" evidence="11">
    <location>
        <begin position="469"/>
        <end position="688"/>
    </location>
</feature>
<dbReference type="Gene3D" id="1.10.287.130">
    <property type="match status" value="1"/>
</dbReference>
<dbReference type="CDD" id="cd00130">
    <property type="entry name" value="PAS"/>
    <property type="match status" value="1"/>
</dbReference>
<dbReference type="PROSITE" id="PS50110">
    <property type="entry name" value="RESPONSE_REGULATORY"/>
    <property type="match status" value="1"/>
</dbReference>
<evidence type="ECO:0000313" key="16">
    <source>
        <dbReference type="Proteomes" id="UP000197092"/>
    </source>
</evidence>
<dbReference type="SMART" id="SM00388">
    <property type="entry name" value="HisKA"/>
    <property type="match status" value="1"/>
</dbReference>
<name>A0AAN1KQX2_9VIBR</name>
<organism evidence="15 16">
    <name type="scientific">Vibrio mediterranei</name>
    <dbReference type="NCBI Taxonomy" id="689"/>
    <lineage>
        <taxon>Bacteria</taxon>
        <taxon>Pseudomonadati</taxon>
        <taxon>Pseudomonadota</taxon>
        <taxon>Gammaproteobacteria</taxon>
        <taxon>Vibrionales</taxon>
        <taxon>Vibrionaceae</taxon>
        <taxon>Vibrio</taxon>
    </lineage>
</organism>
<dbReference type="SMART" id="SM00448">
    <property type="entry name" value="REC"/>
    <property type="match status" value="1"/>
</dbReference>
<feature type="domain" description="Response regulatory" evidence="12">
    <location>
        <begin position="711"/>
        <end position="826"/>
    </location>
</feature>
<dbReference type="CDD" id="cd00082">
    <property type="entry name" value="HisKA"/>
    <property type="match status" value="1"/>
</dbReference>
<comment type="catalytic activity">
    <reaction evidence="1">
        <text>ATP + protein L-histidine = ADP + protein N-phospho-L-histidine.</text>
        <dbReference type="EC" id="2.7.13.3"/>
    </reaction>
</comment>
<feature type="transmembrane region" description="Helical" evidence="10">
    <location>
        <begin position="275"/>
        <end position="294"/>
    </location>
</feature>
<dbReference type="EMBL" id="CP018309">
    <property type="protein sequence ID" value="ASI92997.1"/>
    <property type="molecule type" value="Genomic_DNA"/>
</dbReference>
<evidence type="ECO:0000259" key="13">
    <source>
        <dbReference type="PROSITE" id="PS50112"/>
    </source>
</evidence>
<keyword evidence="10" id="KW-1133">Transmembrane helix</keyword>
<dbReference type="SMART" id="SM00086">
    <property type="entry name" value="PAC"/>
    <property type="match status" value="1"/>
</dbReference>
<feature type="modified residue" description="4-aspartylphosphate" evidence="8">
    <location>
        <position position="760"/>
    </location>
</feature>
<dbReference type="InterPro" id="IPR036097">
    <property type="entry name" value="HisK_dim/P_sf"/>
</dbReference>
<evidence type="ECO:0000259" key="11">
    <source>
        <dbReference type="PROSITE" id="PS50109"/>
    </source>
</evidence>
<evidence type="ECO:0000256" key="3">
    <source>
        <dbReference type="ARBA" id="ARBA00022553"/>
    </source>
</evidence>
<dbReference type="Gene3D" id="3.30.565.10">
    <property type="entry name" value="Histidine kinase-like ATPase, C-terminal domain"/>
    <property type="match status" value="1"/>
</dbReference>
<evidence type="ECO:0000259" key="12">
    <source>
        <dbReference type="PROSITE" id="PS50110"/>
    </source>
</evidence>
<reference evidence="16" key="1">
    <citation type="submission" date="2016-12" db="EMBL/GenBank/DDBJ databases">
        <title>Comparative genomic analysis reveals the diversity, evolution, and environmental adaptation strategies of the genus Vibrio.</title>
        <authorList>
            <person name="Lin H."/>
            <person name="Wang X."/>
            <person name="Zhang X.-H."/>
        </authorList>
    </citation>
    <scope>NUCLEOTIDE SEQUENCE [LARGE SCALE GENOMIC DNA]</scope>
    <source>
        <strain evidence="16">QT6D1</strain>
    </source>
</reference>
<dbReference type="Pfam" id="PF00072">
    <property type="entry name" value="Response_reg"/>
    <property type="match status" value="1"/>
</dbReference>
<feature type="domain" description="PAS" evidence="13">
    <location>
        <begin position="325"/>
        <end position="396"/>
    </location>
</feature>
<dbReference type="PANTHER" id="PTHR43047:SF78">
    <property type="entry name" value="SENSORY_REGULATORY PROTEIN RPFC"/>
    <property type="match status" value="1"/>
</dbReference>
<evidence type="ECO:0000259" key="14">
    <source>
        <dbReference type="PROSITE" id="PS50113"/>
    </source>
</evidence>
<evidence type="ECO:0000256" key="1">
    <source>
        <dbReference type="ARBA" id="ARBA00000085"/>
    </source>
</evidence>
<dbReference type="InterPro" id="IPR000014">
    <property type="entry name" value="PAS"/>
</dbReference>
<feature type="domain" description="PAC" evidence="14">
    <location>
        <begin position="397"/>
        <end position="451"/>
    </location>
</feature>
<dbReference type="SUPFAM" id="SSF47384">
    <property type="entry name" value="Homodimeric domain of signal transducing histidine kinase"/>
    <property type="match status" value="1"/>
</dbReference>
<dbReference type="Pfam" id="PF02518">
    <property type="entry name" value="HATPase_c"/>
    <property type="match status" value="1"/>
</dbReference>
<dbReference type="InterPro" id="IPR004358">
    <property type="entry name" value="Sig_transdc_His_kin-like_C"/>
</dbReference>
<dbReference type="FunFam" id="3.30.565.10:FF:000010">
    <property type="entry name" value="Sensor histidine kinase RcsC"/>
    <property type="match status" value="1"/>
</dbReference>
<dbReference type="Proteomes" id="UP000197092">
    <property type="component" value="Chromosome 2"/>
</dbReference>
<dbReference type="AlphaFoldDB" id="A0AAN1KQX2"/>
<evidence type="ECO:0000256" key="9">
    <source>
        <dbReference type="SAM" id="MobiDB-lite"/>
    </source>
</evidence>
<dbReference type="Gene3D" id="3.40.50.2300">
    <property type="match status" value="1"/>
</dbReference>
<dbReference type="PROSITE" id="PS50109">
    <property type="entry name" value="HIS_KIN"/>
    <property type="match status" value="1"/>
</dbReference>
<feature type="transmembrane region" description="Helical" evidence="10">
    <location>
        <begin position="12"/>
        <end position="34"/>
    </location>
</feature>
<dbReference type="GO" id="GO:0000155">
    <property type="term" value="F:phosphorelay sensor kinase activity"/>
    <property type="evidence" value="ECO:0007669"/>
    <property type="project" value="InterPro"/>
</dbReference>
<evidence type="ECO:0000313" key="15">
    <source>
        <dbReference type="EMBL" id="ASI92997.1"/>
    </source>
</evidence>
<dbReference type="PROSITE" id="PS50112">
    <property type="entry name" value="PAS"/>
    <property type="match status" value="1"/>
</dbReference>
<dbReference type="PRINTS" id="PR00344">
    <property type="entry name" value="BCTRLSENSOR"/>
</dbReference>
<dbReference type="NCBIfam" id="TIGR00229">
    <property type="entry name" value="sensory_box"/>
    <property type="match status" value="1"/>
</dbReference>
<evidence type="ECO:0000256" key="2">
    <source>
        <dbReference type="ARBA" id="ARBA00012438"/>
    </source>
</evidence>
<dbReference type="SMART" id="SM00387">
    <property type="entry name" value="HATPase_c"/>
    <property type="match status" value="1"/>
</dbReference>
<dbReference type="InterPro" id="IPR036890">
    <property type="entry name" value="HATPase_C_sf"/>
</dbReference>
<dbReference type="InterPro" id="IPR011006">
    <property type="entry name" value="CheY-like_superfamily"/>
</dbReference>
<dbReference type="Gene3D" id="3.30.450.20">
    <property type="entry name" value="PAS domain"/>
    <property type="match status" value="1"/>
</dbReference>
<dbReference type="InterPro" id="IPR001789">
    <property type="entry name" value="Sig_transdc_resp-reg_receiver"/>
</dbReference>
<keyword evidence="10" id="KW-0812">Transmembrane</keyword>
<keyword evidence="3 8" id="KW-0597">Phosphoprotein</keyword>
<evidence type="ECO:0000256" key="4">
    <source>
        <dbReference type="ARBA" id="ARBA00022679"/>
    </source>
</evidence>
<dbReference type="InterPro" id="IPR000700">
    <property type="entry name" value="PAS-assoc_C"/>
</dbReference>
<dbReference type="SMART" id="SM00091">
    <property type="entry name" value="PAS"/>
    <property type="match status" value="1"/>
</dbReference>
<dbReference type="RefSeq" id="WP_088878806.1">
    <property type="nucleotide sequence ID" value="NZ_CP018309.1"/>
</dbReference>
<proteinExistence type="predicted"/>
<dbReference type="Pfam" id="PF00512">
    <property type="entry name" value="HisKA"/>
    <property type="match status" value="1"/>
</dbReference>
<protein>
    <recommendedName>
        <fullName evidence="2">histidine kinase</fullName>
        <ecNumber evidence="2">2.7.13.3</ecNumber>
    </recommendedName>
</protein>
<keyword evidence="7" id="KW-0902">Two-component regulatory system</keyword>
<dbReference type="SUPFAM" id="SSF55785">
    <property type="entry name" value="PYP-like sensor domain (PAS domain)"/>
    <property type="match status" value="1"/>
</dbReference>
<dbReference type="InterPro" id="IPR003661">
    <property type="entry name" value="HisK_dim/P_dom"/>
</dbReference>
<gene>
    <name evidence="15" type="ORF">BSZ05_24880</name>
</gene>
<evidence type="ECO:0000256" key="7">
    <source>
        <dbReference type="ARBA" id="ARBA00023012"/>
    </source>
</evidence>
<dbReference type="InterPro" id="IPR035965">
    <property type="entry name" value="PAS-like_dom_sf"/>
</dbReference>
<keyword evidence="5" id="KW-0418">Kinase</keyword>
<feature type="region of interest" description="Disordered" evidence="9">
    <location>
        <begin position="86"/>
        <end position="113"/>
    </location>
</feature>
<keyword evidence="6" id="KW-0378">Hydrolase</keyword>
<dbReference type="SUPFAM" id="SSF55874">
    <property type="entry name" value="ATPase domain of HSP90 chaperone/DNA topoisomerase II/histidine kinase"/>
    <property type="match status" value="1"/>
</dbReference>
<keyword evidence="10" id="KW-0472">Membrane</keyword>